<evidence type="ECO:0000313" key="8">
    <source>
        <dbReference type="Proteomes" id="UP000515156"/>
    </source>
</evidence>
<dbReference type="InterPro" id="IPR013057">
    <property type="entry name" value="AA_transpt_TM"/>
</dbReference>
<feature type="transmembrane region" description="Helical" evidence="6">
    <location>
        <begin position="287"/>
        <end position="311"/>
    </location>
</feature>
<keyword evidence="3 6" id="KW-1133">Transmembrane helix</keyword>
<dbReference type="Proteomes" id="UP000515156">
    <property type="component" value="Chromosome 8"/>
</dbReference>
<feature type="transmembrane region" description="Helical" evidence="6">
    <location>
        <begin position="373"/>
        <end position="390"/>
    </location>
</feature>
<evidence type="ECO:0000256" key="6">
    <source>
        <dbReference type="SAM" id="Phobius"/>
    </source>
</evidence>
<protein>
    <submittedName>
        <fullName evidence="9">Proton-coupled amino acid transporter 1-like</fullName>
    </submittedName>
</protein>
<keyword evidence="8" id="KW-1185">Reference proteome</keyword>
<dbReference type="AlphaFoldDB" id="A0A6P7Z1C3"/>
<organism evidence="8 9">
    <name type="scientific">Microcaecilia unicolor</name>
    <dbReference type="NCBI Taxonomy" id="1415580"/>
    <lineage>
        <taxon>Eukaryota</taxon>
        <taxon>Metazoa</taxon>
        <taxon>Chordata</taxon>
        <taxon>Craniata</taxon>
        <taxon>Vertebrata</taxon>
        <taxon>Euteleostomi</taxon>
        <taxon>Amphibia</taxon>
        <taxon>Gymnophiona</taxon>
        <taxon>Siphonopidae</taxon>
        <taxon>Microcaecilia</taxon>
    </lineage>
</organism>
<evidence type="ECO:0000256" key="3">
    <source>
        <dbReference type="ARBA" id="ARBA00022989"/>
    </source>
</evidence>
<dbReference type="RefSeq" id="XP_030069255.1">
    <property type="nucleotide sequence ID" value="XM_030213395.1"/>
</dbReference>
<evidence type="ECO:0000259" key="7">
    <source>
        <dbReference type="Pfam" id="PF01490"/>
    </source>
</evidence>
<dbReference type="GO" id="GO:0005280">
    <property type="term" value="F:amino acid:proton symporter activity"/>
    <property type="evidence" value="ECO:0007669"/>
    <property type="project" value="TreeGrafter"/>
</dbReference>
<keyword evidence="4 6" id="KW-0472">Membrane</keyword>
<evidence type="ECO:0000256" key="2">
    <source>
        <dbReference type="ARBA" id="ARBA00022692"/>
    </source>
</evidence>
<name>A0A6P7Z1C3_9AMPH</name>
<reference evidence="9" key="1">
    <citation type="submission" date="2025-08" db="UniProtKB">
        <authorList>
            <consortium name="RefSeq"/>
        </authorList>
    </citation>
    <scope>IDENTIFICATION</scope>
</reference>
<gene>
    <name evidence="9" type="primary">LOC115476820</name>
</gene>
<feature type="transmembrane region" description="Helical" evidence="6">
    <location>
        <begin position="435"/>
        <end position="454"/>
    </location>
</feature>
<keyword evidence="2 6" id="KW-0812">Transmembrane</keyword>
<dbReference type="PANTHER" id="PTHR22950">
    <property type="entry name" value="AMINO ACID TRANSPORTER"/>
    <property type="match status" value="1"/>
</dbReference>
<feature type="transmembrane region" description="Helical" evidence="6">
    <location>
        <begin position="191"/>
        <end position="208"/>
    </location>
</feature>
<feature type="compositionally biased region" description="Low complexity" evidence="5">
    <location>
        <begin position="12"/>
        <end position="33"/>
    </location>
</feature>
<feature type="transmembrane region" description="Helical" evidence="6">
    <location>
        <begin position="72"/>
        <end position="96"/>
    </location>
</feature>
<feature type="compositionally biased region" description="Polar residues" evidence="5">
    <location>
        <begin position="1"/>
        <end position="11"/>
    </location>
</feature>
<dbReference type="FunCoup" id="A0A6P7Z1C3">
    <property type="interactions" value="1326"/>
</dbReference>
<evidence type="ECO:0000313" key="9">
    <source>
        <dbReference type="RefSeq" id="XP_030069255.1"/>
    </source>
</evidence>
<feature type="transmembrane region" description="Helical" evidence="6">
    <location>
        <begin position="256"/>
        <end position="275"/>
    </location>
</feature>
<dbReference type="OrthoDB" id="1684102at2759"/>
<evidence type="ECO:0000256" key="4">
    <source>
        <dbReference type="ARBA" id="ARBA00023136"/>
    </source>
</evidence>
<dbReference type="GO" id="GO:0015193">
    <property type="term" value="F:L-proline transmembrane transporter activity"/>
    <property type="evidence" value="ECO:0007669"/>
    <property type="project" value="TreeGrafter"/>
</dbReference>
<comment type="subcellular location">
    <subcellularLocation>
        <location evidence="1">Membrane</location>
        <topology evidence="1">Multi-pass membrane protein</topology>
    </subcellularLocation>
</comment>
<evidence type="ECO:0000256" key="5">
    <source>
        <dbReference type="SAM" id="MobiDB-lite"/>
    </source>
</evidence>
<feature type="domain" description="Amino acid transporter transmembrane" evidence="7">
    <location>
        <begin position="44"/>
        <end position="452"/>
    </location>
</feature>
<proteinExistence type="predicted"/>
<dbReference type="PANTHER" id="PTHR22950:SF188">
    <property type="entry name" value="PROTON-COUPLED AMINO ACID TRANSPORTER 1"/>
    <property type="match status" value="1"/>
</dbReference>
<dbReference type="Pfam" id="PF01490">
    <property type="entry name" value="Aa_trans"/>
    <property type="match status" value="1"/>
</dbReference>
<evidence type="ECO:0000256" key="1">
    <source>
        <dbReference type="ARBA" id="ARBA00004141"/>
    </source>
</evidence>
<feature type="transmembrane region" description="Helical" evidence="6">
    <location>
        <begin position="138"/>
        <end position="158"/>
    </location>
</feature>
<dbReference type="KEGG" id="muo:115476820"/>
<dbReference type="GeneID" id="115476820"/>
<feature type="transmembrane region" description="Helical" evidence="6">
    <location>
        <begin position="215"/>
        <end position="236"/>
    </location>
</feature>
<sequence length="459" mass="51230">MAQTKLKSKNFSDCSSIDVSRSDDSSSCTSESSGYDRHEEHIGTTWYQTLMHLLKGNIGTGLLGLPLAIKNAGIVLGPLSLIVICAISVHCMDLLVRCARHLCRRKQCLLLDYGCTVASAMEGTPSAWLRTHSVWARWIVDTLLVTMQLGFCCAYFVFLADNVKQVIEAAHATTSNCHSNETVLIKNTMNSRVYMLFLLPLFLLLSFVRSLKYLAFFSLLANVAMLISIVMIYKYIIKDIPNPSNLPYVAGWRSYTLFFGTAIFASECIGTVLPLENKMQRPHQFRPVLYFGMFLVTVLYVSLGTLGYLRFRDKVMSSITLSLPNCWLYQSVKLLYCFAVFISYALQFYVAAEIIIPIATSRVQERFTKAVQLSLRVLMVFFTGTVAVFVPHLDIVISLVGSAGSNVLTLIIPPCLELATYYLDGISHFTICKNILIIFIGCLGFVVGTSVSLWELASR</sequence>
<dbReference type="GO" id="GO:0015180">
    <property type="term" value="F:L-alanine transmembrane transporter activity"/>
    <property type="evidence" value="ECO:0007669"/>
    <property type="project" value="TreeGrafter"/>
</dbReference>
<accession>A0A6P7Z1C3</accession>
<dbReference type="InParanoid" id="A0A6P7Z1C3"/>
<dbReference type="GO" id="GO:0015187">
    <property type="term" value="F:glycine transmembrane transporter activity"/>
    <property type="evidence" value="ECO:0007669"/>
    <property type="project" value="TreeGrafter"/>
</dbReference>
<dbReference type="GO" id="GO:0005774">
    <property type="term" value="C:vacuolar membrane"/>
    <property type="evidence" value="ECO:0007669"/>
    <property type="project" value="TreeGrafter"/>
</dbReference>
<feature type="region of interest" description="Disordered" evidence="5">
    <location>
        <begin position="1"/>
        <end position="36"/>
    </location>
</feature>
<feature type="transmembrane region" description="Helical" evidence="6">
    <location>
        <begin position="331"/>
        <end position="352"/>
    </location>
</feature>